<evidence type="ECO:0000313" key="1">
    <source>
        <dbReference type="EMBL" id="NER63456.1"/>
    </source>
</evidence>
<gene>
    <name evidence="1" type="ORF">G3436_05540</name>
</gene>
<dbReference type="Proteomes" id="UP000482634">
    <property type="component" value="Unassembled WGS sequence"/>
</dbReference>
<accession>A0A6B3NNN8</accession>
<protein>
    <submittedName>
        <fullName evidence="1">Uncharacterized protein</fullName>
    </submittedName>
</protein>
<proteinExistence type="predicted"/>
<evidence type="ECO:0000313" key="2">
    <source>
        <dbReference type="Proteomes" id="UP000482634"/>
    </source>
</evidence>
<comment type="caution">
    <text evidence="1">The sequence shown here is derived from an EMBL/GenBank/DDBJ whole genome shotgun (WGS) entry which is preliminary data.</text>
</comment>
<organism evidence="1 2">
    <name type="scientific">Pseudomonas brassicae</name>
    <dbReference type="NCBI Taxonomy" id="2708063"/>
    <lineage>
        <taxon>Bacteria</taxon>
        <taxon>Pseudomonadati</taxon>
        <taxon>Pseudomonadota</taxon>
        <taxon>Gammaproteobacteria</taxon>
        <taxon>Pseudomonadales</taxon>
        <taxon>Pseudomonadaceae</taxon>
        <taxon>Pseudomonas</taxon>
    </lineage>
</organism>
<sequence length="175" mass="19788">MTAMFPTEMSTAFTAQLMYISSSGELEPVMMIGQTEGNYWTGVSLADTGWLCLPEQSKRHTAVPLSLRFDFIEQTDDRTHFRISCATDFKGYRGTHLNTSSNGFLGLYQAFAPEAFWKTEEVAVFAGFGDLRPAFHLRDHMGMLVRKKFEDGIRYLVAGGETKPLVFTLDDYRQV</sequence>
<name>A0A6B3NNN8_9PSED</name>
<keyword evidence="2" id="KW-1185">Reference proteome</keyword>
<dbReference type="RefSeq" id="WP_163942204.1">
    <property type="nucleotide sequence ID" value="NZ_JAAHBU010000058.1"/>
</dbReference>
<dbReference type="EMBL" id="JAAHBU010000058">
    <property type="protein sequence ID" value="NER63456.1"/>
    <property type="molecule type" value="Genomic_DNA"/>
</dbReference>
<reference evidence="1 2" key="1">
    <citation type="submission" date="2020-02" db="EMBL/GenBank/DDBJ databases">
        <title>Broccoli isolated Pseudomonas sp.</title>
        <authorList>
            <person name="Fujikawa T."/>
            <person name="Sawada H."/>
        </authorList>
    </citation>
    <scope>NUCLEOTIDE SEQUENCE [LARGE SCALE GENOMIC DNA]</scope>
    <source>
        <strain evidence="1 2">MAFF212427</strain>
    </source>
</reference>
<dbReference type="AlphaFoldDB" id="A0A6B3NNN8"/>